<evidence type="ECO:0000313" key="1">
    <source>
        <dbReference type="EMBL" id="GBL63443.1"/>
    </source>
</evidence>
<proteinExistence type="predicted"/>
<sequence length="196" mass="22675">MRCTEYCNNNIYHYDTFVLKSAVSGIEPLKNRIWHVGRSWPISVLVHEKGNIPNTQEKSIYLYFKGHSGVLGNKVAEQLVRQSTHGSTLNINIEFPKCCLKKNLKKCSLVIWQDRWNLSETGRRNFHFVPQVNINRASFNSRTNQFITGHGPFVTYLHRFGLCSHDRRVCCAKGDRNYYPTVCPGIKPFHFKKLSA</sequence>
<dbReference type="Proteomes" id="UP000499080">
    <property type="component" value="Unassembled WGS sequence"/>
</dbReference>
<evidence type="ECO:0000313" key="3">
    <source>
        <dbReference type="Proteomes" id="UP000499080"/>
    </source>
</evidence>
<dbReference type="AlphaFoldDB" id="A0A4Y1ZRJ7"/>
<reference evidence="1 3" key="1">
    <citation type="journal article" date="2019" name="Sci. Rep.">
        <title>Orb-weaving spider Araneus ventricosus genome elucidates the spidroin gene catalogue.</title>
        <authorList>
            <person name="Kono N."/>
            <person name="Nakamura H."/>
            <person name="Ohtoshi R."/>
            <person name="Moran D.A.P."/>
            <person name="Shinohara A."/>
            <person name="Yoshida Y."/>
            <person name="Fujiwara M."/>
            <person name="Mori M."/>
            <person name="Tomita M."/>
            <person name="Arakawa K."/>
        </authorList>
    </citation>
    <scope>NUCLEOTIDE SEQUENCE [LARGE SCALE GENOMIC DNA]</scope>
</reference>
<accession>A0A4Y1ZRJ7</accession>
<organism evidence="1 3">
    <name type="scientific">Araneus ventricosus</name>
    <name type="common">Orbweaver spider</name>
    <name type="synonym">Epeira ventricosa</name>
    <dbReference type="NCBI Taxonomy" id="182803"/>
    <lineage>
        <taxon>Eukaryota</taxon>
        <taxon>Metazoa</taxon>
        <taxon>Ecdysozoa</taxon>
        <taxon>Arthropoda</taxon>
        <taxon>Chelicerata</taxon>
        <taxon>Arachnida</taxon>
        <taxon>Araneae</taxon>
        <taxon>Araneomorphae</taxon>
        <taxon>Entelegynae</taxon>
        <taxon>Araneoidea</taxon>
        <taxon>Araneidae</taxon>
        <taxon>Araneus</taxon>
    </lineage>
</organism>
<protein>
    <recommendedName>
        <fullName evidence="4">RNase H type-1 domain-containing protein</fullName>
    </recommendedName>
</protein>
<dbReference type="EMBL" id="BGPR01076967">
    <property type="protein sequence ID" value="GBL63479.1"/>
    <property type="molecule type" value="Genomic_DNA"/>
</dbReference>
<keyword evidence="3" id="KW-1185">Reference proteome</keyword>
<comment type="caution">
    <text evidence="1">The sequence shown here is derived from an EMBL/GenBank/DDBJ whole genome shotgun (WGS) entry which is preliminary data.</text>
</comment>
<dbReference type="OrthoDB" id="6437659at2759"/>
<evidence type="ECO:0000313" key="2">
    <source>
        <dbReference type="EMBL" id="GBL63479.1"/>
    </source>
</evidence>
<name>A0A4Y1ZRJ7_ARAVE</name>
<evidence type="ECO:0008006" key="4">
    <source>
        <dbReference type="Google" id="ProtNLM"/>
    </source>
</evidence>
<dbReference type="EMBL" id="BGPR01076960">
    <property type="protein sequence ID" value="GBL63443.1"/>
    <property type="molecule type" value="Genomic_DNA"/>
</dbReference>
<gene>
    <name evidence="1" type="ORF">AVEN_222281_1</name>
    <name evidence="2" type="ORF">AVEN_28489_1</name>
</gene>